<dbReference type="Proteomes" id="UP001153555">
    <property type="component" value="Unassembled WGS sequence"/>
</dbReference>
<feature type="non-terminal residue" evidence="1">
    <location>
        <position position="1"/>
    </location>
</feature>
<keyword evidence="2" id="KW-1185">Reference proteome</keyword>
<accession>A0A9N7N837</accession>
<evidence type="ECO:0000313" key="2">
    <source>
        <dbReference type="Proteomes" id="UP001153555"/>
    </source>
</evidence>
<organism evidence="1 2">
    <name type="scientific">Striga hermonthica</name>
    <name type="common">Purple witchweed</name>
    <name type="synonym">Buchnera hermonthica</name>
    <dbReference type="NCBI Taxonomy" id="68872"/>
    <lineage>
        <taxon>Eukaryota</taxon>
        <taxon>Viridiplantae</taxon>
        <taxon>Streptophyta</taxon>
        <taxon>Embryophyta</taxon>
        <taxon>Tracheophyta</taxon>
        <taxon>Spermatophyta</taxon>
        <taxon>Magnoliopsida</taxon>
        <taxon>eudicotyledons</taxon>
        <taxon>Gunneridae</taxon>
        <taxon>Pentapetalae</taxon>
        <taxon>asterids</taxon>
        <taxon>lamiids</taxon>
        <taxon>Lamiales</taxon>
        <taxon>Orobanchaceae</taxon>
        <taxon>Buchnereae</taxon>
        <taxon>Striga</taxon>
    </lineage>
</organism>
<reference evidence="1" key="1">
    <citation type="submission" date="2019-12" db="EMBL/GenBank/DDBJ databases">
        <authorList>
            <person name="Scholes J."/>
        </authorList>
    </citation>
    <scope>NUCLEOTIDE SEQUENCE</scope>
</reference>
<feature type="non-terminal residue" evidence="1">
    <location>
        <position position="59"/>
    </location>
</feature>
<gene>
    <name evidence="1" type="ORF">SHERM_21630</name>
</gene>
<proteinExistence type="predicted"/>
<name>A0A9N7N837_STRHE</name>
<comment type="caution">
    <text evidence="1">The sequence shown here is derived from an EMBL/GenBank/DDBJ whole genome shotgun (WGS) entry which is preliminary data.</text>
</comment>
<protein>
    <submittedName>
        <fullName evidence="1">Uncharacterized protein</fullName>
    </submittedName>
</protein>
<dbReference type="OrthoDB" id="1746036at2759"/>
<evidence type="ECO:0000313" key="1">
    <source>
        <dbReference type="EMBL" id="CAA0824725.1"/>
    </source>
</evidence>
<sequence>AIKKVLEDNFLLNEEIHSEALLFKNLWLDAEAKLCSISYKARFDRMKIQMEQIRMKESQ</sequence>
<dbReference type="PANTHER" id="PTHR34361">
    <property type="entry name" value="OS08G0157800 PROTEIN"/>
    <property type="match status" value="1"/>
</dbReference>
<dbReference type="PANTHER" id="PTHR34361:SF2">
    <property type="entry name" value="OS08G0157800 PROTEIN"/>
    <property type="match status" value="1"/>
</dbReference>
<dbReference type="AlphaFoldDB" id="A0A9N7N837"/>
<dbReference type="EMBL" id="CACSLK010024787">
    <property type="protein sequence ID" value="CAA0824725.1"/>
    <property type="molecule type" value="Genomic_DNA"/>
</dbReference>